<dbReference type="WBParaSite" id="RSKR_0000060400.1">
    <property type="protein sequence ID" value="RSKR_0000060400.1"/>
    <property type="gene ID" value="RSKR_0000060400"/>
</dbReference>
<reference evidence="2" key="1">
    <citation type="submission" date="2016-11" db="UniProtKB">
        <authorList>
            <consortium name="WormBaseParasite"/>
        </authorList>
    </citation>
    <scope>IDENTIFICATION</scope>
    <source>
        <strain evidence="2">KR3021</strain>
    </source>
</reference>
<sequence length="483" mass="56987">MIPPNVRPAEPPRLPSLEDIQNIKTQNAKLNTVDNSIHNIGTRLKRENEEVIQACDEKDTQNSFIYCSGKLLESVMYHELYNDSKTYVDKPLRFDPNQTIADFLAKFPMDVKEIKKAELRQFVDQYFFEDGHELDDCILEDWTEHPAPLKNIQDNDLREWAYQLNGIWKDLCRKTKPDVYANPQRYSLIALPHEFIVPGQRFQESYYWDTYWIIKGLLRSNMTSTAKKMIQNFFHIVKTYGYVLNGNRYYYARRSQPPFLSFMVKDYFDATQDVDFLFEALPVLEKEMSWWEQNRMISVSVNHHDYDVFRFRADSNVPRPESYFQDVNTTSKITDLQEKHRVWRDISSAAESGWDFSSRWLRNTSDESSFDTSNIAPVDLNAILCGAYSIIGDLYEYIGYSLKSDDYKSKKEKFRETFSSVFWGANNTGWYDYHVDDKRHNTEFYPSNAVPLFTKCYGPMEEEHLVEIYSRMKSQGAFEYPGE</sequence>
<dbReference type="Proteomes" id="UP000095286">
    <property type="component" value="Unplaced"/>
</dbReference>
<name>A0AC35TH43_9BILA</name>
<protein>
    <submittedName>
        <fullName evidence="2">Trehalase</fullName>
    </submittedName>
</protein>
<accession>A0AC35TH43</accession>
<proteinExistence type="predicted"/>
<organism evidence="1 2">
    <name type="scientific">Rhabditophanes sp. KR3021</name>
    <dbReference type="NCBI Taxonomy" id="114890"/>
    <lineage>
        <taxon>Eukaryota</taxon>
        <taxon>Metazoa</taxon>
        <taxon>Ecdysozoa</taxon>
        <taxon>Nematoda</taxon>
        <taxon>Chromadorea</taxon>
        <taxon>Rhabditida</taxon>
        <taxon>Tylenchina</taxon>
        <taxon>Panagrolaimomorpha</taxon>
        <taxon>Strongyloidoidea</taxon>
        <taxon>Alloionematidae</taxon>
        <taxon>Rhabditophanes</taxon>
    </lineage>
</organism>
<evidence type="ECO:0000313" key="1">
    <source>
        <dbReference type="Proteomes" id="UP000095286"/>
    </source>
</evidence>
<evidence type="ECO:0000313" key="2">
    <source>
        <dbReference type="WBParaSite" id="RSKR_0000060400.1"/>
    </source>
</evidence>